<dbReference type="AlphaFoldDB" id="A0A3B0SQJ1"/>
<dbReference type="EMBL" id="UOEI01000238">
    <property type="protein sequence ID" value="VAV98663.1"/>
    <property type="molecule type" value="Genomic_DNA"/>
</dbReference>
<feature type="region of interest" description="Disordered" evidence="1">
    <location>
        <begin position="1"/>
        <end position="20"/>
    </location>
</feature>
<dbReference type="SUPFAM" id="SSF51735">
    <property type="entry name" value="NAD(P)-binding Rossmann-fold domains"/>
    <property type="match status" value="1"/>
</dbReference>
<organism evidence="2">
    <name type="scientific">hydrothermal vent metagenome</name>
    <dbReference type="NCBI Taxonomy" id="652676"/>
    <lineage>
        <taxon>unclassified sequences</taxon>
        <taxon>metagenomes</taxon>
        <taxon>ecological metagenomes</taxon>
    </lineage>
</organism>
<reference evidence="2" key="1">
    <citation type="submission" date="2018-06" db="EMBL/GenBank/DDBJ databases">
        <authorList>
            <person name="Zhirakovskaya E."/>
        </authorList>
    </citation>
    <scope>NUCLEOTIDE SEQUENCE</scope>
</reference>
<feature type="non-terminal residue" evidence="2">
    <location>
        <position position="27"/>
    </location>
</feature>
<evidence type="ECO:0000256" key="1">
    <source>
        <dbReference type="SAM" id="MobiDB-lite"/>
    </source>
</evidence>
<proteinExistence type="predicted"/>
<dbReference type="Gene3D" id="3.40.50.720">
    <property type="entry name" value="NAD(P)-binding Rossmann-like Domain"/>
    <property type="match status" value="1"/>
</dbReference>
<evidence type="ECO:0000313" key="2">
    <source>
        <dbReference type="EMBL" id="VAV98663.1"/>
    </source>
</evidence>
<accession>A0A3B0SQJ1</accession>
<name>A0A3B0SQJ1_9ZZZZ</name>
<gene>
    <name evidence="2" type="ORF">MNBD_ACTINO01-1283</name>
</gene>
<dbReference type="InterPro" id="IPR036291">
    <property type="entry name" value="NAD(P)-bd_dom_sf"/>
</dbReference>
<protein>
    <submittedName>
        <fullName evidence="2">Uncharacterized protein</fullName>
    </submittedName>
</protein>
<sequence length="27" mass="2388">MDISSSSAIVTGGASGLGAATAHALAA</sequence>